<name>A0A916Y715_9FLAO</name>
<sequence length="72" mass="7973">MDSMCNMEELCGSVVPIPIWALEKNCIKKIAQKTIVFVFIGSKIGDSKDTTKSDINAIFNPQGIEIPFNNII</sequence>
<evidence type="ECO:0000313" key="2">
    <source>
        <dbReference type="Proteomes" id="UP000625735"/>
    </source>
</evidence>
<dbReference type="Proteomes" id="UP000625735">
    <property type="component" value="Unassembled WGS sequence"/>
</dbReference>
<gene>
    <name evidence="1" type="ORF">GCM10011343_23480</name>
</gene>
<dbReference type="AlphaFoldDB" id="A0A916Y715"/>
<reference evidence="1" key="2">
    <citation type="submission" date="2020-09" db="EMBL/GenBank/DDBJ databases">
        <authorList>
            <person name="Sun Q."/>
            <person name="Zhou Y."/>
        </authorList>
    </citation>
    <scope>NUCLEOTIDE SEQUENCE</scope>
    <source>
        <strain evidence="1">CGMCC 1.12506</strain>
    </source>
</reference>
<organism evidence="1 2">
    <name type="scientific">Flavobacterium orientale</name>
    <dbReference type="NCBI Taxonomy" id="1756020"/>
    <lineage>
        <taxon>Bacteria</taxon>
        <taxon>Pseudomonadati</taxon>
        <taxon>Bacteroidota</taxon>
        <taxon>Flavobacteriia</taxon>
        <taxon>Flavobacteriales</taxon>
        <taxon>Flavobacteriaceae</taxon>
        <taxon>Flavobacterium</taxon>
    </lineage>
</organism>
<protein>
    <submittedName>
        <fullName evidence="1">Uncharacterized protein</fullName>
    </submittedName>
</protein>
<proteinExistence type="predicted"/>
<comment type="caution">
    <text evidence="1">The sequence shown here is derived from an EMBL/GenBank/DDBJ whole genome shotgun (WGS) entry which is preliminary data.</text>
</comment>
<keyword evidence="2" id="KW-1185">Reference proteome</keyword>
<accession>A0A916Y715</accession>
<evidence type="ECO:0000313" key="1">
    <source>
        <dbReference type="EMBL" id="GGD32718.1"/>
    </source>
</evidence>
<reference evidence="1" key="1">
    <citation type="journal article" date="2014" name="Int. J. Syst. Evol. Microbiol.">
        <title>Complete genome sequence of Corynebacterium casei LMG S-19264T (=DSM 44701T), isolated from a smear-ripened cheese.</title>
        <authorList>
            <consortium name="US DOE Joint Genome Institute (JGI-PGF)"/>
            <person name="Walter F."/>
            <person name="Albersmeier A."/>
            <person name="Kalinowski J."/>
            <person name="Ruckert C."/>
        </authorList>
    </citation>
    <scope>NUCLEOTIDE SEQUENCE</scope>
    <source>
        <strain evidence="1">CGMCC 1.12506</strain>
    </source>
</reference>
<dbReference type="EMBL" id="BMFG01000010">
    <property type="protein sequence ID" value="GGD32718.1"/>
    <property type="molecule type" value="Genomic_DNA"/>
</dbReference>